<accession>A0ABU5QRY1</accession>
<comment type="caution">
    <text evidence="2">The sequence shown here is derived from an EMBL/GenBank/DDBJ whole genome shotgun (WGS) entry which is preliminary data.</text>
</comment>
<reference evidence="2 3" key="1">
    <citation type="submission" date="2023-12" db="EMBL/GenBank/DDBJ databases">
        <title>Novel species of the genus Arcicella isolated from rivers.</title>
        <authorList>
            <person name="Lu H."/>
        </authorList>
    </citation>
    <scope>NUCLEOTIDE SEQUENCE [LARGE SCALE GENOMIC DNA]</scope>
    <source>
        <strain evidence="2 3">LMG 21963</strain>
    </source>
</reference>
<proteinExistence type="predicted"/>
<dbReference type="Proteomes" id="UP001304671">
    <property type="component" value="Unassembled WGS sequence"/>
</dbReference>
<name>A0ABU5QRY1_9BACT</name>
<evidence type="ECO:0000313" key="3">
    <source>
        <dbReference type="Proteomes" id="UP001304671"/>
    </source>
</evidence>
<evidence type="ECO:0000256" key="1">
    <source>
        <dbReference type="SAM" id="Coils"/>
    </source>
</evidence>
<dbReference type="RefSeq" id="WP_323250656.1">
    <property type="nucleotide sequence ID" value="NZ_JAYFUL010000026.1"/>
</dbReference>
<gene>
    <name evidence="2" type="ORF">VB264_15220</name>
</gene>
<sequence length="490" mass="55453">MKTFIQYILIMLALTNVGLGQKPCDMKIKLVRDNAPQSPIANQEFTLKFYKPGTPNVLVKTIECGPTDDFGETVVKIDMGLYYRCILSLPEKSGFINSEFNYTKCVSEQKFLLSQRPTPPVDQKVLAKLRAIKIALTNARRKIKHIEGENEQMKEKIDSLIRVIDEDLGRAKGIISDLEEGKKISDEKLKDIQKLLDNETEKNIVLESILTTYRKMGIRLLDFACLKFEDRNSFSFSLRLSNYDYTIDTETKPTAHTFKVNLFALTKKPGPDGSRRRPIKCSNNSFDMPLPIQYPMKASDKAATVNFVVHRDDINLLNRDNDFEIEIFEYETNSSLGKASIPNTDLCVSPVDPEQPNIIGVLQTDCQKVTFKIEDAGKVDGDVINLNWVGNPNILENFTLTDTPHYQEVILSEGPNHFELEGVSPGTFPSEVSAKVQCYCGNKNGKLLSFQIGKMKKMENFIALFNQIVSYQGKIKNTSKKGFIINYVPR</sequence>
<dbReference type="EMBL" id="JAYFUL010000026">
    <property type="protein sequence ID" value="MEA5259146.1"/>
    <property type="molecule type" value="Genomic_DNA"/>
</dbReference>
<feature type="coiled-coil region" evidence="1">
    <location>
        <begin position="129"/>
        <end position="163"/>
    </location>
</feature>
<evidence type="ECO:0000313" key="2">
    <source>
        <dbReference type="EMBL" id="MEA5259146.1"/>
    </source>
</evidence>
<organism evidence="2 3">
    <name type="scientific">Arcicella aquatica</name>
    <dbReference type="NCBI Taxonomy" id="217141"/>
    <lineage>
        <taxon>Bacteria</taxon>
        <taxon>Pseudomonadati</taxon>
        <taxon>Bacteroidota</taxon>
        <taxon>Cytophagia</taxon>
        <taxon>Cytophagales</taxon>
        <taxon>Flectobacillaceae</taxon>
        <taxon>Arcicella</taxon>
    </lineage>
</organism>
<protein>
    <submittedName>
        <fullName evidence="2">Uncharacterized protein</fullName>
    </submittedName>
</protein>
<keyword evidence="1" id="KW-0175">Coiled coil</keyword>
<keyword evidence="3" id="KW-1185">Reference proteome</keyword>